<proteinExistence type="predicted"/>
<dbReference type="RefSeq" id="WP_162357436.1">
    <property type="nucleotide sequence ID" value="NZ_CP048209.1"/>
</dbReference>
<keyword evidence="3" id="KW-1185">Reference proteome</keyword>
<dbReference type="AlphaFoldDB" id="A0A6C0FW99"/>
<sequence>MKEEIGKVLSMVQDGRIDPDKASELIAALKEKQPANAALAVQPRLSSASGVYLNKILKIRVTSQDNDTVNVNLPMRLVKAVLGAGHSIAANIPQAAKYVKEIDINMLIDAIEHELDGQIIDIRSGEDTVSVIIE</sequence>
<dbReference type="Proteomes" id="UP000476064">
    <property type="component" value="Chromosome"/>
</dbReference>
<evidence type="ECO:0000259" key="1">
    <source>
        <dbReference type="Pfam" id="PF22746"/>
    </source>
</evidence>
<dbReference type="KEGG" id="plyc:GXP70_14255"/>
<dbReference type="EMBL" id="CP048209">
    <property type="protein sequence ID" value="QHT60997.1"/>
    <property type="molecule type" value="Genomic_DNA"/>
</dbReference>
<gene>
    <name evidence="2" type="ORF">GXP70_14255</name>
</gene>
<name>A0A6C0FW99_9BACL</name>
<organism evidence="2 3">
    <name type="scientific">Paenibacillus lycopersici</name>
    <dbReference type="NCBI Taxonomy" id="2704462"/>
    <lineage>
        <taxon>Bacteria</taxon>
        <taxon>Bacillati</taxon>
        <taxon>Bacillota</taxon>
        <taxon>Bacilli</taxon>
        <taxon>Bacillales</taxon>
        <taxon>Paenibacillaceae</taxon>
        <taxon>Paenibacillus</taxon>
    </lineage>
</organism>
<feature type="domain" description="YvlB/LiaX N-terminal" evidence="1">
    <location>
        <begin position="3"/>
        <end position="32"/>
    </location>
</feature>
<accession>A0A6C0FW99</accession>
<reference evidence="2 3" key="1">
    <citation type="submission" date="2020-01" db="EMBL/GenBank/DDBJ databases">
        <title>Paenibacillus sp. nov., isolated from tomato rhizosphere.</title>
        <authorList>
            <person name="Weon H.-Y."/>
            <person name="Lee S.A."/>
        </authorList>
    </citation>
    <scope>NUCLEOTIDE SEQUENCE [LARGE SCALE GENOMIC DNA]</scope>
    <source>
        <strain evidence="2 3">12200R-189</strain>
    </source>
</reference>
<evidence type="ECO:0000313" key="3">
    <source>
        <dbReference type="Proteomes" id="UP000476064"/>
    </source>
</evidence>
<evidence type="ECO:0000313" key="2">
    <source>
        <dbReference type="EMBL" id="QHT60997.1"/>
    </source>
</evidence>
<dbReference type="InterPro" id="IPR053959">
    <property type="entry name" value="YvlB/LiaX_N"/>
</dbReference>
<protein>
    <recommendedName>
        <fullName evidence="1">YvlB/LiaX N-terminal domain-containing protein</fullName>
    </recommendedName>
</protein>
<dbReference type="Pfam" id="PF22746">
    <property type="entry name" value="SHOCT-like_DUF2089-C"/>
    <property type="match status" value="1"/>
</dbReference>